<keyword evidence="4" id="KW-1185">Reference proteome</keyword>
<name>A0A1M7UY43_9BRAD</name>
<dbReference type="Proteomes" id="UP000184096">
    <property type="component" value="Chromosome I"/>
</dbReference>
<feature type="signal peptide" evidence="2">
    <location>
        <begin position="1"/>
        <end position="20"/>
    </location>
</feature>
<feature type="compositionally biased region" description="Polar residues" evidence="1">
    <location>
        <begin position="162"/>
        <end position="177"/>
    </location>
</feature>
<feature type="chain" id="PRO_5012907148" description="General secretion pathway protein N" evidence="2">
    <location>
        <begin position="21"/>
        <end position="177"/>
    </location>
</feature>
<accession>A0A1M7UY43</accession>
<gene>
    <name evidence="3" type="ORF">SAMN05444170_7397</name>
</gene>
<evidence type="ECO:0000313" key="4">
    <source>
        <dbReference type="Proteomes" id="UP000184096"/>
    </source>
</evidence>
<evidence type="ECO:0000256" key="2">
    <source>
        <dbReference type="SAM" id="SignalP"/>
    </source>
</evidence>
<sequence length="177" mass="18756">MMHLCLTPAVLLLCTTAALGADPSTSTMQASPSNPLATETMERLSAIVDRPLFSPSRHGASIPQMSRDPEPRTSPTPPPNLVVSGVVMDGASAHVVVQVGPEKKTIRAQVGDEIGGWTVSGIVGRKLILSLDGRFATFTLFNREADQRILSDGPISPYAPQFPQQQNPTSAGNKAKD</sequence>
<dbReference type="EMBL" id="LT670849">
    <property type="protein sequence ID" value="SHN87836.1"/>
    <property type="molecule type" value="Genomic_DNA"/>
</dbReference>
<feature type="region of interest" description="Disordered" evidence="1">
    <location>
        <begin position="53"/>
        <end position="78"/>
    </location>
</feature>
<dbReference type="RefSeq" id="WP_156898895.1">
    <property type="nucleotide sequence ID" value="NZ_LT670849.1"/>
</dbReference>
<dbReference type="AlphaFoldDB" id="A0A1M7UY43"/>
<evidence type="ECO:0000256" key="1">
    <source>
        <dbReference type="SAM" id="MobiDB-lite"/>
    </source>
</evidence>
<protein>
    <recommendedName>
        <fullName evidence="5">General secretion pathway protein N</fullName>
    </recommendedName>
</protein>
<organism evidence="3 4">
    <name type="scientific">Bradyrhizobium erythrophlei</name>
    <dbReference type="NCBI Taxonomy" id="1437360"/>
    <lineage>
        <taxon>Bacteria</taxon>
        <taxon>Pseudomonadati</taxon>
        <taxon>Pseudomonadota</taxon>
        <taxon>Alphaproteobacteria</taxon>
        <taxon>Hyphomicrobiales</taxon>
        <taxon>Nitrobacteraceae</taxon>
        <taxon>Bradyrhizobium</taxon>
    </lineage>
</organism>
<proteinExistence type="predicted"/>
<evidence type="ECO:0000313" key="3">
    <source>
        <dbReference type="EMBL" id="SHN87836.1"/>
    </source>
</evidence>
<reference evidence="4" key="1">
    <citation type="submission" date="2016-11" db="EMBL/GenBank/DDBJ databases">
        <authorList>
            <person name="Varghese N."/>
            <person name="Submissions S."/>
        </authorList>
    </citation>
    <scope>NUCLEOTIDE SEQUENCE [LARGE SCALE GENOMIC DNA]</scope>
    <source>
        <strain evidence="4">GAS401</strain>
    </source>
</reference>
<feature type="region of interest" description="Disordered" evidence="1">
    <location>
        <begin position="152"/>
        <end position="177"/>
    </location>
</feature>
<keyword evidence="2" id="KW-0732">Signal</keyword>
<dbReference type="OrthoDB" id="8366079at2"/>
<evidence type="ECO:0008006" key="5">
    <source>
        <dbReference type="Google" id="ProtNLM"/>
    </source>
</evidence>